<dbReference type="Proteomes" id="UP001217838">
    <property type="component" value="Unassembled WGS sequence"/>
</dbReference>
<evidence type="ECO:0000313" key="1">
    <source>
        <dbReference type="EMBL" id="MDC0672694.1"/>
    </source>
</evidence>
<accession>A0ABT5BEX7</accession>
<name>A0ABT5BEX7_9BACT</name>
<dbReference type="RefSeq" id="WP_272004664.1">
    <property type="nucleotide sequence ID" value="NZ_JAQNDN010000019.1"/>
</dbReference>
<evidence type="ECO:0000313" key="2">
    <source>
        <dbReference type="Proteomes" id="UP001217838"/>
    </source>
</evidence>
<reference evidence="1 2" key="1">
    <citation type="submission" date="2022-11" db="EMBL/GenBank/DDBJ databases">
        <title>Minimal conservation of predation-associated metabolite biosynthetic gene clusters underscores biosynthetic potential of Myxococcota including descriptions for ten novel species: Archangium lansinium sp. nov., Myxococcus landrumus sp. nov., Nannocystis bai.</title>
        <authorList>
            <person name="Ahearne A."/>
            <person name="Stevens C."/>
            <person name="Dowd S."/>
        </authorList>
    </citation>
    <scope>NUCLEOTIDE SEQUENCE [LARGE SCALE GENOMIC DNA]</scope>
    <source>
        <strain evidence="1 2">NCELM</strain>
    </source>
</reference>
<keyword evidence="2" id="KW-1185">Reference proteome</keyword>
<dbReference type="Pfam" id="PF10117">
    <property type="entry name" value="McrBC"/>
    <property type="match status" value="1"/>
</dbReference>
<dbReference type="PANTHER" id="PTHR38733">
    <property type="entry name" value="PROTEIN MCRC"/>
    <property type="match status" value="1"/>
</dbReference>
<sequence>MVLVDIVENRPFPELQGDETAFLRRRLGARFQRRADGWVIVRVVGRIALPSGRLLRIRSEKAPAAALLAWIGYVDPSMRALRDAAVLPDIADDGDIFSCMARLYLEALISACTQNGLVRGYRPEGVQSACIRGRINFPRFLATGQNLAKVPCVAWARALDTPLNRLLVAAIERIAGDVLLCSEHEPLLQTVRRWFHGVPATVAPGLLHGHMSLGRAEAAFQAAFEFARSILLHSGLGDGSRIQGYSFYVDLEQYFERAVVRAFKDAGIACEAKRPLHYAVLRGSGRYQRSMAPDLYCELPDGPLIVDAKFKPDVSSANIQQMVTYCMLTGARRAVLVLPGGAQFDDGYILQIPGERALEIRVVGLDTLGRTVAGWRECAAAMVRRVIDNGGQSRPRPRAEI</sequence>
<gene>
    <name evidence="1" type="ORF">POL58_33390</name>
</gene>
<organism evidence="1 2">
    <name type="scientific">Nannocystis radixulma</name>
    <dbReference type="NCBI Taxonomy" id="2995305"/>
    <lineage>
        <taxon>Bacteria</taxon>
        <taxon>Pseudomonadati</taxon>
        <taxon>Myxococcota</taxon>
        <taxon>Polyangia</taxon>
        <taxon>Nannocystales</taxon>
        <taxon>Nannocystaceae</taxon>
        <taxon>Nannocystis</taxon>
    </lineage>
</organism>
<comment type="caution">
    <text evidence="1">The sequence shown here is derived from an EMBL/GenBank/DDBJ whole genome shotgun (WGS) entry which is preliminary data.</text>
</comment>
<dbReference type="PANTHER" id="PTHR38733:SF1">
    <property type="entry name" value="TYPE IV METHYL-DIRECTED RESTRICTION ENZYME ECOKMCRBC"/>
    <property type="match status" value="1"/>
</dbReference>
<protein>
    <submittedName>
        <fullName evidence="1">GxxExxY protein</fullName>
    </submittedName>
</protein>
<proteinExistence type="predicted"/>
<dbReference type="InterPro" id="IPR019292">
    <property type="entry name" value="McrC"/>
</dbReference>
<dbReference type="EMBL" id="JAQNDN010000019">
    <property type="protein sequence ID" value="MDC0672694.1"/>
    <property type="molecule type" value="Genomic_DNA"/>
</dbReference>